<evidence type="ECO:0000313" key="4">
    <source>
        <dbReference type="Proteomes" id="UP000571701"/>
    </source>
</evidence>
<dbReference type="SUPFAM" id="SSF52016">
    <property type="entry name" value="LeuD/IlvD-like"/>
    <property type="match status" value="1"/>
</dbReference>
<sequence>MVELTYTPVLQGDFDAELIYSQQAISFVGGVDIETGKVADHRHDCFGQSIKDKVFAFPFGKGSSGAGLVLMEMLRLGTAPKAIINLRSDPVLLTGPLICKHFYQQIIPIINLSEADYQQLAHGEWVTNQVEVNKLIIKAK</sequence>
<dbReference type="Pfam" id="PF01989">
    <property type="entry name" value="AcnX_swivel_put"/>
    <property type="match status" value="1"/>
</dbReference>
<dbReference type="PANTHER" id="PTHR36577:SF3">
    <property type="entry name" value="DUF521 DOMAIN PROTEIN (AFU_ORTHOLOGUE AFUA_6G00490)"/>
    <property type="match status" value="1"/>
</dbReference>
<dbReference type="PANTHER" id="PTHR36577">
    <property type="entry name" value="DUF521 DOMAIN PROTEIN (AFU_ORTHOLOGUE AFUA_6G00490)"/>
    <property type="match status" value="1"/>
</dbReference>
<feature type="domain" description="Phosphomevalonate dehydratase small subunit-like" evidence="2">
    <location>
        <begin position="25"/>
        <end position="99"/>
    </location>
</feature>
<dbReference type="GO" id="GO:0016829">
    <property type="term" value="F:lyase activity"/>
    <property type="evidence" value="ECO:0007669"/>
    <property type="project" value="UniProtKB-KW"/>
</dbReference>
<dbReference type="CDD" id="cd01356">
    <property type="entry name" value="AcnX_swivel"/>
    <property type="match status" value="1"/>
</dbReference>
<reference evidence="3 4" key="1">
    <citation type="submission" date="2020-07" db="EMBL/GenBank/DDBJ databases">
        <title>Vibrio marinisediminis sp. nov., isolated from marine sediment.</title>
        <authorList>
            <person name="Ji X."/>
        </authorList>
    </citation>
    <scope>NUCLEOTIDE SEQUENCE [LARGE SCALE GENOMIC DNA]</scope>
    <source>
        <strain evidence="3 4">404</strain>
    </source>
</reference>
<gene>
    <name evidence="3" type="ORF">H2O73_09205</name>
</gene>
<evidence type="ECO:0000313" key="3">
    <source>
        <dbReference type="EMBL" id="MBA5762519.1"/>
    </source>
</evidence>
<dbReference type="RefSeq" id="WP_182108553.1">
    <property type="nucleotide sequence ID" value="NZ_JACFYF010000004.1"/>
</dbReference>
<comment type="caution">
    <text evidence="3">The sequence shown here is derived from an EMBL/GenBank/DDBJ whole genome shotgun (WGS) entry which is preliminary data.</text>
</comment>
<organism evidence="3 4">
    <name type="scientific">Vibrio marinisediminis</name>
    <dbReference type="NCBI Taxonomy" id="2758441"/>
    <lineage>
        <taxon>Bacteria</taxon>
        <taxon>Pseudomonadati</taxon>
        <taxon>Pseudomonadota</taxon>
        <taxon>Gammaproteobacteria</taxon>
        <taxon>Vibrionales</taxon>
        <taxon>Vibrionaceae</taxon>
        <taxon>Vibrio</taxon>
    </lineage>
</organism>
<accession>A0A7W2ITN0</accession>
<dbReference type="Gene3D" id="3.50.30.10">
    <property type="entry name" value="Phosphohistidine domain"/>
    <property type="match status" value="1"/>
</dbReference>
<protein>
    <submittedName>
        <fullName evidence="3">DUF126 domain-containing protein</fullName>
    </submittedName>
</protein>
<dbReference type="InterPro" id="IPR002840">
    <property type="entry name" value="PMDh-S-like_dom"/>
</dbReference>
<dbReference type="Proteomes" id="UP000571701">
    <property type="component" value="Unassembled WGS sequence"/>
</dbReference>
<evidence type="ECO:0000256" key="1">
    <source>
        <dbReference type="ARBA" id="ARBA00023239"/>
    </source>
</evidence>
<dbReference type="AlphaFoldDB" id="A0A7W2ITN0"/>
<evidence type="ECO:0000259" key="2">
    <source>
        <dbReference type="Pfam" id="PF01989"/>
    </source>
</evidence>
<keyword evidence="1" id="KW-0456">Lyase</keyword>
<name>A0A7W2ITN0_9VIBR</name>
<dbReference type="EMBL" id="JACFYF010000004">
    <property type="protein sequence ID" value="MBA5762519.1"/>
    <property type="molecule type" value="Genomic_DNA"/>
</dbReference>
<keyword evidence="4" id="KW-1185">Reference proteome</keyword>
<proteinExistence type="predicted"/>